<comment type="caution">
    <text evidence="1">The sequence shown here is derived from an EMBL/GenBank/DDBJ whole genome shotgun (WGS) entry which is preliminary data.</text>
</comment>
<name>A0A3P1RZA2_STRSA</name>
<dbReference type="RefSeq" id="WP_009660018.1">
    <property type="nucleotide sequence ID" value="NZ_RQZI01000029.1"/>
</dbReference>
<dbReference type="AlphaFoldDB" id="A0A3P1RZA2"/>
<sequence length="118" mass="13287">MTDYKETKEMTIESFQDFTEEGFTTSQALAAALEDCAVFMKKSETNFAGATIALSLIGLDNGLFPDYLEYLLKKVEKLSLSGDIKKDMDKVNTMLTAGDFSVEEDPKYLERVKLIFDE</sequence>
<gene>
    <name evidence="1" type="ORF">EII39_12325</name>
</gene>
<reference evidence="1 2" key="1">
    <citation type="submission" date="2018-11" db="EMBL/GenBank/DDBJ databases">
        <title>Genomes From Bacteria Associated with the Canine Oral Cavity: a Test Case for Automated Genome-Based Taxonomic Assignment.</title>
        <authorList>
            <person name="Coil D.A."/>
            <person name="Jospin G."/>
            <person name="Darling A.E."/>
            <person name="Wallis C."/>
            <person name="Davis I.J."/>
            <person name="Harris S."/>
            <person name="Eisen J.A."/>
            <person name="Holcombe L.J."/>
            <person name="O'Flynn C."/>
        </authorList>
    </citation>
    <scope>NUCLEOTIDE SEQUENCE [LARGE SCALE GENOMIC DNA]</scope>
    <source>
        <strain evidence="1 2">OH953</strain>
    </source>
</reference>
<evidence type="ECO:0000313" key="2">
    <source>
        <dbReference type="Proteomes" id="UP000277597"/>
    </source>
</evidence>
<dbReference type="Proteomes" id="UP000277597">
    <property type="component" value="Unassembled WGS sequence"/>
</dbReference>
<dbReference type="EMBL" id="RQZI01000029">
    <property type="protein sequence ID" value="RRC89655.1"/>
    <property type="molecule type" value="Genomic_DNA"/>
</dbReference>
<proteinExistence type="predicted"/>
<protein>
    <submittedName>
        <fullName evidence="1">Uncharacterized protein</fullName>
    </submittedName>
</protein>
<organism evidence="1 2">
    <name type="scientific">Streptococcus sanguinis</name>
    <dbReference type="NCBI Taxonomy" id="1305"/>
    <lineage>
        <taxon>Bacteria</taxon>
        <taxon>Bacillati</taxon>
        <taxon>Bacillota</taxon>
        <taxon>Bacilli</taxon>
        <taxon>Lactobacillales</taxon>
        <taxon>Streptococcaceae</taxon>
        <taxon>Streptococcus</taxon>
    </lineage>
</organism>
<evidence type="ECO:0000313" key="1">
    <source>
        <dbReference type="EMBL" id="RRC89655.1"/>
    </source>
</evidence>
<accession>A0A3P1RZA2</accession>